<sequence>MSEKLEFIYNTRLRSRSLSIDFYSRLGNALVNDFNRNSENVEENLALNDYDDGDDSRDLDYVLDGDASDVENELVIESNEILDSDEEIEDEEQHATASVIQREATTESFFGKDGTEWKKEQTPSRTRQHNIMRFRPCPKLSTSVPIEVFKSFFYTEYFIHYYYRN</sequence>
<evidence type="ECO:0000313" key="1">
    <source>
        <dbReference type="EMBL" id="JAB97218.1"/>
    </source>
</evidence>
<protein>
    <recommendedName>
        <fullName evidence="2">PiggyBac transposable element-derived protein domain-containing protein</fullName>
    </recommendedName>
</protein>
<dbReference type="EMBL" id="GAMC01009337">
    <property type="protein sequence ID" value="JAB97218.1"/>
    <property type="molecule type" value="mRNA"/>
</dbReference>
<dbReference type="AlphaFoldDB" id="W8BJL6"/>
<organism evidence="1">
    <name type="scientific">Ceratitis capitata</name>
    <name type="common">Mediterranean fruit fly</name>
    <name type="synonym">Tephritis capitata</name>
    <dbReference type="NCBI Taxonomy" id="7213"/>
    <lineage>
        <taxon>Eukaryota</taxon>
        <taxon>Metazoa</taxon>
        <taxon>Ecdysozoa</taxon>
        <taxon>Arthropoda</taxon>
        <taxon>Hexapoda</taxon>
        <taxon>Insecta</taxon>
        <taxon>Pterygota</taxon>
        <taxon>Neoptera</taxon>
        <taxon>Endopterygota</taxon>
        <taxon>Diptera</taxon>
        <taxon>Brachycera</taxon>
        <taxon>Muscomorpha</taxon>
        <taxon>Tephritoidea</taxon>
        <taxon>Tephritidae</taxon>
        <taxon>Ceratitis</taxon>
        <taxon>Ceratitis</taxon>
    </lineage>
</organism>
<accession>W8BJL6</accession>
<name>W8BJL6_CERCA</name>
<reference evidence="1" key="1">
    <citation type="submission" date="2013-07" db="EMBL/GenBank/DDBJ databases">
        <authorList>
            <person name="Geib S."/>
        </authorList>
    </citation>
    <scope>NUCLEOTIDE SEQUENCE</scope>
</reference>
<reference evidence="1" key="2">
    <citation type="journal article" date="2014" name="BMC Genomics">
        <title>A genomic perspective to assessing quality of mass-reared SIT flies used in Mediterranean fruit fly (Ceratitis capitata) eradication in California.</title>
        <authorList>
            <person name="Calla B."/>
            <person name="Hall B."/>
            <person name="Hou S."/>
            <person name="Geib S.M."/>
        </authorList>
    </citation>
    <scope>NUCLEOTIDE SEQUENCE</scope>
</reference>
<feature type="non-terminal residue" evidence="1">
    <location>
        <position position="165"/>
    </location>
</feature>
<evidence type="ECO:0008006" key="2">
    <source>
        <dbReference type="Google" id="ProtNLM"/>
    </source>
</evidence>
<proteinExistence type="evidence at transcript level"/>